<proteinExistence type="predicted"/>
<organism evidence="1 2">
    <name type="scientific">Gluconobacter cadivus</name>
    <dbReference type="NCBI Taxonomy" id="2728101"/>
    <lineage>
        <taxon>Bacteria</taxon>
        <taxon>Pseudomonadati</taxon>
        <taxon>Pseudomonadota</taxon>
        <taxon>Alphaproteobacteria</taxon>
        <taxon>Acetobacterales</taxon>
        <taxon>Acetobacteraceae</taxon>
        <taxon>Gluconobacter</taxon>
    </lineage>
</organism>
<dbReference type="EMBL" id="JABCQH010000002">
    <property type="protein sequence ID" value="MBF0887379.1"/>
    <property type="molecule type" value="Genomic_DNA"/>
</dbReference>
<reference evidence="1 2" key="2">
    <citation type="submission" date="2020-11" db="EMBL/GenBank/DDBJ databases">
        <title>Description of novel Gluconobacter species.</title>
        <authorList>
            <person name="Cleenwerck I."/>
            <person name="Cnockaert M."/>
            <person name="Borremans W."/>
            <person name="Wieme A.D."/>
            <person name="De Vuyst L."/>
            <person name="Vandamme P."/>
        </authorList>
    </citation>
    <scope>NUCLEOTIDE SEQUENCE [LARGE SCALE GENOMIC DNA]</scope>
    <source>
        <strain evidence="1 2">LMG 1745</strain>
    </source>
</reference>
<evidence type="ECO:0000313" key="1">
    <source>
        <dbReference type="EMBL" id="MBF0887379.1"/>
    </source>
</evidence>
<accession>A0ABR9YST4</accession>
<reference evidence="2" key="1">
    <citation type="submission" date="2020-04" db="EMBL/GenBank/DDBJ databases">
        <title>Description of novel Gluconacetobacter.</title>
        <authorList>
            <person name="Sombolestani A."/>
        </authorList>
    </citation>
    <scope>NUCLEOTIDE SEQUENCE [LARGE SCALE GENOMIC DNA]</scope>
    <source>
        <strain evidence="2">LMG 1745</strain>
    </source>
</reference>
<dbReference type="Proteomes" id="UP000662701">
    <property type="component" value="Unassembled WGS sequence"/>
</dbReference>
<keyword evidence="2" id="KW-1185">Reference proteome</keyword>
<gene>
    <name evidence="1" type="ORF">HKD19_02305</name>
</gene>
<comment type="caution">
    <text evidence="1">The sequence shown here is derived from an EMBL/GenBank/DDBJ whole genome shotgun (WGS) entry which is preliminary data.</text>
</comment>
<dbReference type="RefSeq" id="WP_194261376.1">
    <property type="nucleotide sequence ID" value="NZ_JABCQH010000002.1"/>
</dbReference>
<evidence type="ECO:0000313" key="2">
    <source>
        <dbReference type="Proteomes" id="UP000662701"/>
    </source>
</evidence>
<protein>
    <submittedName>
        <fullName evidence="1">Uncharacterized protein</fullName>
    </submittedName>
</protein>
<sequence length="135" mass="15146">MKMLPGYARPATEDGMTVPHMSLIPLSLLSGPCSWSQERKNHALFIGKARPEETWGDVAAIPAPLPFRNRHATGCFCCSRDPVVMVLAQVFQDRVTGRRPFFHEVAVLTAPQEMSALRQQLENDVLVRARYRLVS</sequence>
<name>A0ABR9YST4_9PROT</name>